<evidence type="ECO:0000256" key="7">
    <source>
        <dbReference type="ARBA" id="ARBA00023002"/>
    </source>
</evidence>
<dbReference type="SUPFAM" id="SSF48179">
    <property type="entry name" value="6-phosphogluconate dehydrogenase C-terminal domain-like"/>
    <property type="match status" value="1"/>
</dbReference>
<dbReference type="FunFam" id="3.40.50.720:FF:000105">
    <property type="entry name" value="Pyrroline-5-carboxylate reductase"/>
    <property type="match status" value="1"/>
</dbReference>
<dbReference type="GO" id="GO:0055129">
    <property type="term" value="P:L-proline biosynthetic process"/>
    <property type="evidence" value="ECO:0007669"/>
    <property type="project" value="UniProtKB-UniPathway"/>
</dbReference>
<dbReference type="EC" id="1.5.1.2" evidence="9"/>
<evidence type="ECO:0000256" key="3">
    <source>
        <dbReference type="ARBA" id="ARBA00022490"/>
    </source>
</evidence>
<accession>A0A177WMH7</accession>
<dbReference type="PIRSF" id="PIRSF000193">
    <property type="entry name" value="Pyrrol-5-carb_rd"/>
    <property type="match status" value="1"/>
</dbReference>
<dbReference type="Gene3D" id="1.10.3730.10">
    <property type="entry name" value="ProC C-terminal domain-like"/>
    <property type="match status" value="1"/>
</dbReference>
<dbReference type="Proteomes" id="UP000077115">
    <property type="component" value="Unassembled WGS sequence"/>
</dbReference>
<evidence type="ECO:0000256" key="1">
    <source>
        <dbReference type="ARBA" id="ARBA00005205"/>
    </source>
</evidence>
<keyword evidence="3" id="KW-0963">Cytoplasm</keyword>
<feature type="binding site" evidence="8">
    <location>
        <begin position="12"/>
        <end position="17"/>
    </location>
    <ligand>
        <name>NADP(+)</name>
        <dbReference type="ChEBI" id="CHEBI:58349"/>
    </ligand>
</feature>
<name>A0A177WMH7_BATDL</name>
<dbReference type="FunFam" id="1.10.3730.10:FF:000001">
    <property type="entry name" value="Pyrroline-5-carboxylate reductase"/>
    <property type="match status" value="1"/>
</dbReference>
<dbReference type="EMBL" id="DS022305">
    <property type="protein sequence ID" value="OAJ41319.1"/>
    <property type="molecule type" value="Genomic_DNA"/>
</dbReference>
<dbReference type="UniPathway" id="UPA00098">
    <property type="reaction ID" value="UER00361"/>
</dbReference>
<dbReference type="STRING" id="403673.A0A177WMH7"/>
<evidence type="ECO:0000259" key="10">
    <source>
        <dbReference type="Pfam" id="PF03807"/>
    </source>
</evidence>
<dbReference type="PANTHER" id="PTHR11645:SF0">
    <property type="entry name" value="PYRROLINE-5-CARBOXYLATE REDUCTASE 3"/>
    <property type="match status" value="1"/>
</dbReference>
<comment type="catalytic activity">
    <reaction evidence="9">
        <text>L-proline + NADP(+) = (S)-1-pyrroline-5-carboxylate + NADPH + 2 H(+)</text>
        <dbReference type="Rhea" id="RHEA:14109"/>
        <dbReference type="ChEBI" id="CHEBI:15378"/>
        <dbReference type="ChEBI" id="CHEBI:17388"/>
        <dbReference type="ChEBI" id="CHEBI:57783"/>
        <dbReference type="ChEBI" id="CHEBI:58349"/>
        <dbReference type="ChEBI" id="CHEBI:60039"/>
        <dbReference type="EC" id="1.5.1.2"/>
    </reaction>
</comment>
<dbReference type="PROSITE" id="PS00521">
    <property type="entry name" value="P5CR"/>
    <property type="match status" value="1"/>
</dbReference>
<feature type="domain" description="Pyrroline-5-carboxylate reductase catalytic N-terminal" evidence="10">
    <location>
        <begin position="8"/>
        <end position="111"/>
    </location>
</feature>
<feature type="domain" description="Pyrroline-5-carboxylate reductase dimerisation" evidence="11">
    <location>
        <begin position="184"/>
        <end position="288"/>
    </location>
</feature>
<feature type="binding site" evidence="8">
    <location>
        <position position="68"/>
    </location>
    <ligand>
        <name>NADPH</name>
        <dbReference type="ChEBI" id="CHEBI:57783"/>
    </ligand>
</feature>
<dbReference type="InterPro" id="IPR029036">
    <property type="entry name" value="P5CR_dimer"/>
</dbReference>
<dbReference type="OrthoDB" id="10263291at2759"/>
<dbReference type="InterPro" id="IPR036291">
    <property type="entry name" value="NAD(P)-bd_dom_sf"/>
</dbReference>
<evidence type="ECO:0000259" key="11">
    <source>
        <dbReference type="Pfam" id="PF14748"/>
    </source>
</evidence>
<evidence type="ECO:0000256" key="4">
    <source>
        <dbReference type="ARBA" id="ARBA00022605"/>
    </source>
</evidence>
<reference evidence="12 13" key="2">
    <citation type="submission" date="2016-05" db="EMBL/GenBank/DDBJ databases">
        <title>Lineage-specific infection strategies underlie the spectrum of fungal disease in amphibians.</title>
        <authorList>
            <person name="Cuomo C.A."/>
            <person name="Farrer R.A."/>
            <person name="James T."/>
            <person name="Longcore J."/>
            <person name="Birren B."/>
        </authorList>
    </citation>
    <scope>NUCLEOTIDE SEQUENCE [LARGE SCALE GENOMIC DNA]</scope>
    <source>
        <strain evidence="12 13">JEL423</strain>
    </source>
</reference>
<dbReference type="NCBIfam" id="TIGR00112">
    <property type="entry name" value="proC"/>
    <property type="match status" value="1"/>
</dbReference>
<keyword evidence="7 9" id="KW-0560">Oxidoreductase</keyword>
<keyword evidence="5 9" id="KW-0641">Proline biosynthesis</keyword>
<feature type="binding site" evidence="8">
    <location>
        <begin position="81"/>
        <end position="84"/>
    </location>
    <ligand>
        <name>NADP(+)</name>
        <dbReference type="ChEBI" id="CHEBI:58349"/>
    </ligand>
</feature>
<evidence type="ECO:0000256" key="8">
    <source>
        <dbReference type="PIRSR" id="PIRSR000193-1"/>
    </source>
</evidence>
<keyword evidence="4 9" id="KW-0028">Amino-acid biosynthesis</keyword>
<dbReference type="Pfam" id="PF03807">
    <property type="entry name" value="F420_oxidored"/>
    <property type="match status" value="1"/>
</dbReference>
<evidence type="ECO:0000256" key="2">
    <source>
        <dbReference type="ARBA" id="ARBA00005525"/>
    </source>
</evidence>
<dbReference type="GO" id="GO:0004735">
    <property type="term" value="F:pyrroline-5-carboxylate reductase activity"/>
    <property type="evidence" value="ECO:0007669"/>
    <property type="project" value="UniProtKB-EC"/>
</dbReference>
<sequence length="295" mass="30903">MTDFTGLRLGFIGGGNMAGAIIGGLLKSGLSASNIIVSEPWDEARARLVSRFKVQVTTSNTQAIAFTNQSQTTPVDVLILAVKPQVMRSVAEGISDAVLTHKPLIVSIAAGITISNLLKWLTCSAKKGMTESPAIVRCMPNTPALVVEGATGMYAAPSVTTNQKEIVSVVLKSVSKQNYWVKEESLLDVVTGISGSGPAYFFLLVECLEAAGVKLGLPADVARGLAAQTCLGAGRMLTDTGEDPAELRRKVTSPNGTTEAALNSLEGNKIRAIFAEAVQRATERSAELGSLLANN</sequence>
<dbReference type="HAMAP" id="MF_01925">
    <property type="entry name" value="P5C_reductase"/>
    <property type="match status" value="1"/>
</dbReference>
<evidence type="ECO:0000256" key="9">
    <source>
        <dbReference type="RuleBase" id="RU003903"/>
    </source>
</evidence>
<keyword evidence="6 8" id="KW-0521">NADP</keyword>
<reference evidence="12 13" key="1">
    <citation type="submission" date="2006-10" db="EMBL/GenBank/DDBJ databases">
        <title>The Genome Sequence of Batrachochytrium dendrobatidis JEL423.</title>
        <authorList>
            <consortium name="The Broad Institute Genome Sequencing Platform"/>
            <person name="Birren B."/>
            <person name="Lander E."/>
            <person name="Galagan J."/>
            <person name="Cuomo C."/>
            <person name="Devon K."/>
            <person name="Jaffe D."/>
            <person name="Butler J."/>
            <person name="Alvarez P."/>
            <person name="Gnerre S."/>
            <person name="Grabherr M."/>
            <person name="Kleber M."/>
            <person name="Mauceli E."/>
            <person name="Brockman W."/>
            <person name="Young S."/>
            <person name="LaButti K."/>
            <person name="Sykes S."/>
            <person name="DeCaprio D."/>
            <person name="Crawford M."/>
            <person name="Koehrsen M."/>
            <person name="Engels R."/>
            <person name="Montgomery P."/>
            <person name="Pearson M."/>
            <person name="Howarth C."/>
            <person name="Larson L."/>
            <person name="White J."/>
            <person name="O'Leary S."/>
            <person name="Kodira C."/>
            <person name="Zeng Q."/>
            <person name="Yandava C."/>
            <person name="Alvarado L."/>
            <person name="Longcore J."/>
            <person name="James T."/>
        </authorList>
    </citation>
    <scope>NUCLEOTIDE SEQUENCE [LARGE SCALE GENOMIC DNA]</scope>
    <source>
        <strain evidence="12 13">JEL423</strain>
    </source>
</reference>
<dbReference type="SUPFAM" id="SSF51735">
    <property type="entry name" value="NAD(P)-binding Rossmann-fold domains"/>
    <property type="match status" value="1"/>
</dbReference>
<dbReference type="VEuPathDB" id="FungiDB:BDEG_24940"/>
<dbReference type="Gene3D" id="3.40.50.720">
    <property type="entry name" value="NAD(P)-binding Rossmann-like Domain"/>
    <property type="match status" value="1"/>
</dbReference>
<dbReference type="Pfam" id="PF14748">
    <property type="entry name" value="P5CR_dimer"/>
    <property type="match status" value="1"/>
</dbReference>
<evidence type="ECO:0000256" key="5">
    <source>
        <dbReference type="ARBA" id="ARBA00022650"/>
    </source>
</evidence>
<dbReference type="InterPro" id="IPR000304">
    <property type="entry name" value="Pyrroline-COOH_reductase"/>
</dbReference>
<evidence type="ECO:0000313" key="12">
    <source>
        <dbReference type="EMBL" id="OAJ41319.1"/>
    </source>
</evidence>
<evidence type="ECO:0000313" key="13">
    <source>
        <dbReference type="Proteomes" id="UP000077115"/>
    </source>
</evidence>
<comment type="similarity">
    <text evidence="2 9">Belongs to the pyrroline-5-carboxylate reductase family.</text>
</comment>
<proteinExistence type="inferred from homology"/>
<dbReference type="PANTHER" id="PTHR11645">
    <property type="entry name" value="PYRROLINE-5-CARBOXYLATE REDUCTASE"/>
    <property type="match status" value="1"/>
</dbReference>
<protein>
    <recommendedName>
        <fullName evidence="9">Pyrroline-5-carboxylate reductase</fullName>
        <ecNumber evidence="9">1.5.1.2</ecNumber>
    </recommendedName>
</protein>
<comment type="pathway">
    <text evidence="1 9">Amino-acid biosynthesis; L-proline biosynthesis; L-proline from L-glutamate 5-semialdehyde: step 1/1.</text>
</comment>
<dbReference type="eggNOG" id="KOG3124">
    <property type="taxonomic scope" value="Eukaryota"/>
</dbReference>
<dbReference type="AlphaFoldDB" id="A0A177WMH7"/>
<dbReference type="InterPro" id="IPR008927">
    <property type="entry name" value="6-PGluconate_DH-like_C_sf"/>
</dbReference>
<organism evidence="12 13">
    <name type="scientific">Batrachochytrium dendrobatidis (strain JEL423)</name>
    <dbReference type="NCBI Taxonomy" id="403673"/>
    <lineage>
        <taxon>Eukaryota</taxon>
        <taxon>Fungi</taxon>
        <taxon>Fungi incertae sedis</taxon>
        <taxon>Chytridiomycota</taxon>
        <taxon>Chytridiomycota incertae sedis</taxon>
        <taxon>Chytridiomycetes</taxon>
        <taxon>Rhizophydiales</taxon>
        <taxon>Rhizophydiales incertae sedis</taxon>
        <taxon>Batrachochytrium</taxon>
    </lineage>
</organism>
<dbReference type="InterPro" id="IPR028939">
    <property type="entry name" value="P5C_Rdtase_cat_N"/>
</dbReference>
<evidence type="ECO:0000256" key="6">
    <source>
        <dbReference type="ARBA" id="ARBA00022857"/>
    </source>
</evidence>
<gene>
    <name evidence="12" type="ORF">BDEG_24940</name>
</gene>
<dbReference type="InterPro" id="IPR053790">
    <property type="entry name" value="P5CR-like_CS"/>
</dbReference>